<keyword evidence="2" id="KW-1185">Reference proteome</keyword>
<organism evidence="1 2">
    <name type="scientific">Glutamicibacter bergerei</name>
    <dbReference type="NCBI Taxonomy" id="256702"/>
    <lineage>
        <taxon>Bacteria</taxon>
        <taxon>Bacillati</taxon>
        <taxon>Actinomycetota</taxon>
        <taxon>Actinomycetes</taxon>
        <taxon>Micrococcales</taxon>
        <taxon>Micrococcaceae</taxon>
        <taxon>Glutamicibacter</taxon>
    </lineage>
</organism>
<proteinExistence type="predicted"/>
<dbReference type="EMBL" id="JBHSHE010000042">
    <property type="protein sequence ID" value="MFC4716523.1"/>
    <property type="molecule type" value="Genomic_DNA"/>
</dbReference>
<dbReference type="SUPFAM" id="SSF46689">
    <property type="entry name" value="Homeodomain-like"/>
    <property type="match status" value="1"/>
</dbReference>
<name>A0ABV9MPG3_9MICC</name>
<evidence type="ECO:0000313" key="2">
    <source>
        <dbReference type="Proteomes" id="UP001595884"/>
    </source>
</evidence>
<protein>
    <submittedName>
        <fullName evidence="1">Transposase</fullName>
    </submittedName>
</protein>
<dbReference type="InterPro" id="IPR002514">
    <property type="entry name" value="Transposase_8"/>
</dbReference>
<sequence>MSDRRSFSEEFKADAVEMVISSGSSLTDVSAVLGVNVQIAYNWLYSQNTKPRKPQTKRSEQQQVLESHREKFLAAITYIWEHRRR</sequence>
<dbReference type="Gene3D" id="1.10.10.60">
    <property type="entry name" value="Homeodomain-like"/>
    <property type="match status" value="1"/>
</dbReference>
<accession>A0ABV9MPG3</accession>
<dbReference type="InterPro" id="IPR009057">
    <property type="entry name" value="Homeodomain-like_sf"/>
</dbReference>
<evidence type="ECO:0000313" key="1">
    <source>
        <dbReference type="EMBL" id="MFC4716523.1"/>
    </source>
</evidence>
<dbReference type="RefSeq" id="WP_096254714.1">
    <property type="nucleotide sequence ID" value="NZ_BAAAVQ010000047.1"/>
</dbReference>
<reference evidence="2" key="1">
    <citation type="journal article" date="2019" name="Int. J. Syst. Evol. Microbiol.">
        <title>The Global Catalogue of Microorganisms (GCM) 10K type strain sequencing project: providing services to taxonomists for standard genome sequencing and annotation.</title>
        <authorList>
            <consortium name="The Broad Institute Genomics Platform"/>
            <consortium name="The Broad Institute Genome Sequencing Center for Infectious Disease"/>
            <person name="Wu L."/>
            <person name="Ma J."/>
        </authorList>
    </citation>
    <scope>NUCLEOTIDE SEQUENCE [LARGE SCALE GENOMIC DNA]</scope>
    <source>
        <strain evidence="2">CGMCC 1.12849</strain>
    </source>
</reference>
<gene>
    <name evidence="1" type="ORF">ACFO7V_10275</name>
</gene>
<dbReference type="Pfam" id="PF01527">
    <property type="entry name" value="HTH_Tnp_1"/>
    <property type="match status" value="1"/>
</dbReference>
<dbReference type="Proteomes" id="UP001595884">
    <property type="component" value="Unassembled WGS sequence"/>
</dbReference>
<comment type="caution">
    <text evidence="1">The sequence shown here is derived from an EMBL/GenBank/DDBJ whole genome shotgun (WGS) entry which is preliminary data.</text>
</comment>